<feature type="transmembrane region" description="Helical" evidence="1">
    <location>
        <begin position="151"/>
        <end position="169"/>
    </location>
</feature>
<name>A0A498HFJ7_MALDO</name>
<dbReference type="EMBL" id="RDQH01000343">
    <property type="protein sequence ID" value="RXH67911.1"/>
    <property type="molecule type" value="Genomic_DNA"/>
</dbReference>
<keyword evidence="1" id="KW-0812">Transmembrane</keyword>
<comment type="caution">
    <text evidence="2">The sequence shown here is derived from an EMBL/GenBank/DDBJ whole genome shotgun (WGS) entry which is preliminary data.</text>
</comment>
<dbReference type="Proteomes" id="UP000290289">
    <property type="component" value="Chromosome 17"/>
</dbReference>
<evidence type="ECO:0000313" key="3">
    <source>
        <dbReference type="Proteomes" id="UP000290289"/>
    </source>
</evidence>
<proteinExistence type="predicted"/>
<dbReference type="AlphaFoldDB" id="A0A498HFJ7"/>
<organism evidence="2 3">
    <name type="scientific">Malus domestica</name>
    <name type="common">Apple</name>
    <name type="synonym">Pyrus malus</name>
    <dbReference type="NCBI Taxonomy" id="3750"/>
    <lineage>
        <taxon>Eukaryota</taxon>
        <taxon>Viridiplantae</taxon>
        <taxon>Streptophyta</taxon>
        <taxon>Embryophyta</taxon>
        <taxon>Tracheophyta</taxon>
        <taxon>Spermatophyta</taxon>
        <taxon>Magnoliopsida</taxon>
        <taxon>eudicotyledons</taxon>
        <taxon>Gunneridae</taxon>
        <taxon>Pentapetalae</taxon>
        <taxon>rosids</taxon>
        <taxon>fabids</taxon>
        <taxon>Rosales</taxon>
        <taxon>Rosaceae</taxon>
        <taxon>Amygdaloideae</taxon>
        <taxon>Maleae</taxon>
        <taxon>Malus</taxon>
    </lineage>
</organism>
<protein>
    <submittedName>
        <fullName evidence="2">Uncharacterized protein</fullName>
    </submittedName>
</protein>
<evidence type="ECO:0000313" key="2">
    <source>
        <dbReference type="EMBL" id="RXH67911.1"/>
    </source>
</evidence>
<keyword evidence="1" id="KW-1133">Transmembrane helix</keyword>
<reference evidence="2 3" key="1">
    <citation type="submission" date="2018-10" db="EMBL/GenBank/DDBJ databases">
        <title>A high-quality apple genome assembly.</title>
        <authorList>
            <person name="Hu J."/>
        </authorList>
    </citation>
    <scope>NUCLEOTIDE SEQUENCE [LARGE SCALE GENOMIC DNA]</scope>
    <source>
        <strain evidence="3">cv. HFTH1</strain>
        <tissue evidence="2">Young leaf</tissue>
    </source>
</reference>
<dbReference type="Gene3D" id="6.10.250.1190">
    <property type="match status" value="1"/>
</dbReference>
<gene>
    <name evidence="2" type="ORF">DVH24_028058</name>
</gene>
<keyword evidence="3" id="KW-1185">Reference proteome</keyword>
<sequence length="221" mass="24929">MKQPVPQLLDASNVGRNNSSRFVPFRPVPSHVPKGTLYNIGGVFVYENRKCITIDAPFGFTEVWVVERALIQKKANSFPLISLMISAPVAQIITLLWLISFLKFLWSYISMYLNCRVFSGFNGRLPFNLDLNKAMEALYGTSSTRRWRGKVLILGLVGFVTIIWGFMSFNDGSLGMREKAPDMGGEKAWILQQHFNISKSQVLAFASLFSESDQSDDKMTL</sequence>
<keyword evidence="1" id="KW-0472">Membrane</keyword>
<dbReference type="STRING" id="3750.A0A498HFJ7"/>
<feature type="transmembrane region" description="Helical" evidence="1">
    <location>
        <begin position="78"/>
        <end position="99"/>
    </location>
</feature>
<accession>A0A498HFJ7</accession>
<evidence type="ECO:0000256" key="1">
    <source>
        <dbReference type="SAM" id="Phobius"/>
    </source>
</evidence>